<evidence type="ECO:0008006" key="3">
    <source>
        <dbReference type="Google" id="ProtNLM"/>
    </source>
</evidence>
<organism evidence="1 2">
    <name type="scientific">Terasakiella brassicae</name>
    <dbReference type="NCBI Taxonomy" id="1634917"/>
    <lineage>
        <taxon>Bacteria</taxon>
        <taxon>Pseudomonadati</taxon>
        <taxon>Pseudomonadota</taxon>
        <taxon>Alphaproteobacteria</taxon>
        <taxon>Rhodospirillales</taxon>
        <taxon>Terasakiellaceae</taxon>
        <taxon>Terasakiella</taxon>
    </lineage>
</organism>
<dbReference type="PANTHER" id="PTHR35175">
    <property type="entry name" value="DUF1289 DOMAIN-CONTAINING PROTEIN"/>
    <property type="match status" value="1"/>
</dbReference>
<comment type="caution">
    <text evidence="1">The sequence shown here is derived from an EMBL/GenBank/DDBJ whole genome shotgun (WGS) entry which is preliminary data.</text>
</comment>
<dbReference type="AlphaFoldDB" id="A0A917BSI2"/>
<reference evidence="1" key="1">
    <citation type="journal article" date="2014" name="Int. J. Syst. Evol. Microbiol.">
        <title>Complete genome sequence of Corynebacterium casei LMG S-19264T (=DSM 44701T), isolated from a smear-ripened cheese.</title>
        <authorList>
            <consortium name="US DOE Joint Genome Institute (JGI-PGF)"/>
            <person name="Walter F."/>
            <person name="Albersmeier A."/>
            <person name="Kalinowski J."/>
            <person name="Ruckert C."/>
        </authorList>
    </citation>
    <scope>NUCLEOTIDE SEQUENCE</scope>
    <source>
        <strain evidence="1">CGMCC 1.15254</strain>
    </source>
</reference>
<evidence type="ECO:0000313" key="2">
    <source>
        <dbReference type="Proteomes" id="UP000632498"/>
    </source>
</evidence>
<dbReference type="EMBL" id="BMHV01000002">
    <property type="protein sequence ID" value="GGF52820.1"/>
    <property type="molecule type" value="Genomic_DNA"/>
</dbReference>
<dbReference type="PANTHER" id="PTHR35175:SF2">
    <property type="entry name" value="DUF1289 DOMAIN-CONTAINING PROTEIN"/>
    <property type="match status" value="1"/>
</dbReference>
<accession>A0A917BSI2</accession>
<evidence type="ECO:0000313" key="1">
    <source>
        <dbReference type="EMBL" id="GGF52820.1"/>
    </source>
</evidence>
<protein>
    <recommendedName>
        <fullName evidence="3">DUF1289 domain-containing protein</fullName>
    </recommendedName>
</protein>
<gene>
    <name evidence="1" type="ORF">GCM10011332_02560</name>
</gene>
<name>A0A917BSI2_9PROT</name>
<dbReference type="Pfam" id="PF06945">
    <property type="entry name" value="DUF1289"/>
    <property type="match status" value="1"/>
</dbReference>
<dbReference type="InterPro" id="IPR010710">
    <property type="entry name" value="DUF1289"/>
</dbReference>
<keyword evidence="2" id="KW-1185">Reference proteome</keyword>
<dbReference type="RefSeq" id="WP_188660366.1">
    <property type="nucleotide sequence ID" value="NZ_BMHV01000002.1"/>
</dbReference>
<dbReference type="Proteomes" id="UP000632498">
    <property type="component" value="Unassembled WGS sequence"/>
</dbReference>
<reference evidence="1" key="2">
    <citation type="submission" date="2020-09" db="EMBL/GenBank/DDBJ databases">
        <authorList>
            <person name="Sun Q."/>
            <person name="Zhou Y."/>
        </authorList>
    </citation>
    <scope>NUCLEOTIDE SEQUENCE</scope>
    <source>
        <strain evidence="1">CGMCC 1.15254</strain>
    </source>
</reference>
<proteinExistence type="predicted"/>
<sequence length="59" mass="6673">MTQYTVASPCNGVCTLDPRDKVCLGCFRTGAEIAGWRASNDTERRQILKRVEERKIART</sequence>